<keyword evidence="1" id="KW-0472">Membrane</keyword>
<dbReference type="EMBL" id="QBKR01000017">
    <property type="protein sequence ID" value="PTX58284.1"/>
    <property type="molecule type" value="Genomic_DNA"/>
</dbReference>
<comment type="caution">
    <text evidence="2">The sequence shown here is derived from an EMBL/GenBank/DDBJ whole genome shotgun (WGS) entry which is preliminary data.</text>
</comment>
<protein>
    <submittedName>
        <fullName evidence="2">Uncharacterized protein</fullName>
    </submittedName>
</protein>
<keyword evidence="1" id="KW-0812">Transmembrane</keyword>
<gene>
    <name evidence="2" type="ORF">C8P63_11731</name>
</gene>
<accession>A0A2T6BQF9</accession>
<reference evidence="2 3" key="1">
    <citation type="submission" date="2018-04" db="EMBL/GenBank/DDBJ databases">
        <title>Genomic Encyclopedia of Archaeal and Bacterial Type Strains, Phase II (KMG-II): from individual species to whole genera.</title>
        <authorList>
            <person name="Goeker M."/>
        </authorList>
    </citation>
    <scope>NUCLEOTIDE SEQUENCE [LARGE SCALE GENOMIC DNA]</scope>
    <source>
        <strain evidence="2 3">DSM 45787</strain>
    </source>
</reference>
<dbReference type="AlphaFoldDB" id="A0A2T6BQF9"/>
<evidence type="ECO:0000313" key="3">
    <source>
        <dbReference type="Proteomes" id="UP000244240"/>
    </source>
</evidence>
<keyword evidence="3" id="KW-1185">Reference proteome</keyword>
<evidence type="ECO:0000256" key="1">
    <source>
        <dbReference type="SAM" id="Phobius"/>
    </source>
</evidence>
<dbReference type="Proteomes" id="UP000244240">
    <property type="component" value="Unassembled WGS sequence"/>
</dbReference>
<keyword evidence="1" id="KW-1133">Transmembrane helix</keyword>
<name>A0A2T6BQF9_9BACL</name>
<feature type="transmembrane region" description="Helical" evidence="1">
    <location>
        <begin position="43"/>
        <end position="67"/>
    </location>
</feature>
<sequence length="105" mass="11905">MGSVDKENRIIIVKRRPKGAFLFFAGFPHGQLFLSGVHQPDAMFILTVEILADPVIFLPLCLGTMILRMGGEMQVEFRQEKINGLKFAEQTIIILFHQKHLAENP</sequence>
<organism evidence="2 3">
    <name type="scientific">Melghirimyces profundicolus</name>
    <dbReference type="NCBI Taxonomy" id="1242148"/>
    <lineage>
        <taxon>Bacteria</taxon>
        <taxon>Bacillati</taxon>
        <taxon>Bacillota</taxon>
        <taxon>Bacilli</taxon>
        <taxon>Bacillales</taxon>
        <taxon>Thermoactinomycetaceae</taxon>
        <taxon>Melghirimyces</taxon>
    </lineage>
</organism>
<feature type="transmembrane region" description="Helical" evidence="1">
    <location>
        <begin position="20"/>
        <end position="37"/>
    </location>
</feature>
<evidence type="ECO:0000313" key="2">
    <source>
        <dbReference type="EMBL" id="PTX58284.1"/>
    </source>
</evidence>
<proteinExistence type="predicted"/>